<evidence type="ECO:0000256" key="5">
    <source>
        <dbReference type="ARBA" id="ARBA00022692"/>
    </source>
</evidence>
<dbReference type="PANTHER" id="PTHR15422:SF45">
    <property type="entry name" value="CYTOCHROME B561 DOMAIN-CONTAINING PROTEIN"/>
    <property type="match status" value="1"/>
</dbReference>
<feature type="transmembrane region" description="Helical" evidence="12">
    <location>
        <begin position="64"/>
        <end position="85"/>
    </location>
</feature>
<dbReference type="InterPro" id="IPR006593">
    <property type="entry name" value="Cyt_b561/ferric_Rdtase_TM"/>
</dbReference>
<dbReference type="SMART" id="SM00665">
    <property type="entry name" value="B561"/>
    <property type="match status" value="1"/>
</dbReference>
<dbReference type="PANTHER" id="PTHR15422">
    <property type="entry name" value="OS05G0565100 PROTEIN"/>
    <property type="match status" value="1"/>
</dbReference>
<evidence type="ECO:0000256" key="12">
    <source>
        <dbReference type="SAM" id="Phobius"/>
    </source>
</evidence>
<evidence type="ECO:0000256" key="6">
    <source>
        <dbReference type="ARBA" id="ARBA00022723"/>
    </source>
</evidence>
<gene>
    <name evidence="14" type="ORF">BCR35DRAFT_301361</name>
</gene>
<comment type="cofactor">
    <cofactor evidence="1">
        <name>heme b</name>
        <dbReference type="ChEBI" id="CHEBI:60344"/>
    </cofactor>
</comment>
<dbReference type="InterPro" id="IPR045150">
    <property type="entry name" value="CYB561D1/2"/>
</dbReference>
<comment type="caution">
    <text evidence="14">The sequence shown here is derived from an EMBL/GenBank/DDBJ whole genome shotgun (WGS) entry which is preliminary data.</text>
</comment>
<evidence type="ECO:0000256" key="10">
    <source>
        <dbReference type="ARBA" id="ARBA00023136"/>
    </source>
</evidence>
<evidence type="ECO:0000256" key="3">
    <source>
        <dbReference type="ARBA" id="ARBA00022448"/>
    </source>
</evidence>
<evidence type="ECO:0000256" key="2">
    <source>
        <dbReference type="ARBA" id="ARBA00004141"/>
    </source>
</evidence>
<keyword evidence="5 12" id="KW-0812">Transmembrane</keyword>
<keyword evidence="6" id="KW-0479">Metal-binding</keyword>
<keyword evidence="8 12" id="KW-1133">Transmembrane helix</keyword>
<proteinExistence type="predicted"/>
<name>A0A1Y2FZF8_9BASI</name>
<comment type="subcellular location">
    <subcellularLocation>
        <location evidence="2">Membrane</location>
        <topology evidence="2">Multi-pass membrane protein</topology>
    </subcellularLocation>
</comment>
<evidence type="ECO:0000256" key="11">
    <source>
        <dbReference type="SAM" id="MobiDB-lite"/>
    </source>
</evidence>
<evidence type="ECO:0000256" key="4">
    <source>
        <dbReference type="ARBA" id="ARBA00022617"/>
    </source>
</evidence>
<protein>
    <recommendedName>
        <fullName evidence="13">Cytochrome b561 domain-containing protein</fullName>
    </recommendedName>
</protein>
<dbReference type="Gene3D" id="1.20.120.1770">
    <property type="match status" value="1"/>
</dbReference>
<dbReference type="Pfam" id="PF03188">
    <property type="entry name" value="Cytochrom_B561"/>
    <property type="match status" value="1"/>
</dbReference>
<feature type="transmembrane region" description="Helical" evidence="12">
    <location>
        <begin position="209"/>
        <end position="226"/>
    </location>
</feature>
<keyword evidence="3" id="KW-0813">Transport</keyword>
<keyword evidence="7" id="KW-0249">Electron transport</keyword>
<feature type="transmembrane region" description="Helical" evidence="12">
    <location>
        <begin position="241"/>
        <end position="260"/>
    </location>
</feature>
<dbReference type="Proteomes" id="UP000193467">
    <property type="component" value="Unassembled WGS sequence"/>
</dbReference>
<sequence length="268" mass="29077">MSSPFRPSPQNNDTDLNERTSLLPGPSTSTSAVSQLDNLPQQEQMGRPSVSASTYLQQSLFSDLAGGMAQLGLLVAMLQLWWVLYKHPAGLFSWHPALQSCAIIGFAEGVLLLQPPPKNQAVKQKGLTLHQVFQFTALPVILAGSSVIIYNKAIHAAKHITTWHALFGLITLSLLLLQIIFGAFVVYSPLTKIFGGDSQAKAAWKYHRITGYLTLSFLFATPLLALDSDWVHNNSSFAERLVIGSGLGVTALGVLTRISLGKLGVRRT</sequence>
<dbReference type="GO" id="GO:0016020">
    <property type="term" value="C:membrane"/>
    <property type="evidence" value="ECO:0007669"/>
    <property type="project" value="UniProtKB-SubCell"/>
</dbReference>
<dbReference type="CDD" id="cd08761">
    <property type="entry name" value="Cyt_b561_CYB561D2_like"/>
    <property type="match status" value="1"/>
</dbReference>
<dbReference type="AlphaFoldDB" id="A0A1Y2FZF8"/>
<dbReference type="InParanoid" id="A0A1Y2FZF8"/>
<keyword evidence="4" id="KW-0349">Heme</keyword>
<dbReference type="PROSITE" id="PS50939">
    <property type="entry name" value="CYTOCHROME_B561"/>
    <property type="match status" value="1"/>
</dbReference>
<dbReference type="OrthoDB" id="432881at2759"/>
<evidence type="ECO:0000256" key="7">
    <source>
        <dbReference type="ARBA" id="ARBA00022982"/>
    </source>
</evidence>
<dbReference type="GO" id="GO:0140575">
    <property type="term" value="F:transmembrane monodehydroascorbate reductase activity"/>
    <property type="evidence" value="ECO:0007669"/>
    <property type="project" value="InterPro"/>
</dbReference>
<feature type="transmembrane region" description="Helical" evidence="12">
    <location>
        <begin position="163"/>
        <end position="188"/>
    </location>
</feature>
<keyword evidence="15" id="KW-1185">Reference proteome</keyword>
<dbReference type="GO" id="GO:0046872">
    <property type="term" value="F:metal ion binding"/>
    <property type="evidence" value="ECO:0007669"/>
    <property type="project" value="UniProtKB-KW"/>
</dbReference>
<evidence type="ECO:0000256" key="8">
    <source>
        <dbReference type="ARBA" id="ARBA00022989"/>
    </source>
</evidence>
<feature type="transmembrane region" description="Helical" evidence="12">
    <location>
        <begin position="132"/>
        <end position="151"/>
    </location>
</feature>
<evidence type="ECO:0000259" key="13">
    <source>
        <dbReference type="PROSITE" id="PS50939"/>
    </source>
</evidence>
<evidence type="ECO:0000313" key="14">
    <source>
        <dbReference type="EMBL" id="ORY88601.1"/>
    </source>
</evidence>
<accession>A0A1Y2FZF8</accession>
<dbReference type="EMBL" id="MCGR01000009">
    <property type="protein sequence ID" value="ORY88601.1"/>
    <property type="molecule type" value="Genomic_DNA"/>
</dbReference>
<reference evidence="14 15" key="1">
    <citation type="submission" date="2016-07" db="EMBL/GenBank/DDBJ databases">
        <title>Pervasive Adenine N6-methylation of Active Genes in Fungi.</title>
        <authorList>
            <consortium name="DOE Joint Genome Institute"/>
            <person name="Mondo S.J."/>
            <person name="Dannebaum R.O."/>
            <person name="Kuo R.C."/>
            <person name="Labutti K."/>
            <person name="Haridas S."/>
            <person name="Kuo A."/>
            <person name="Salamov A."/>
            <person name="Ahrendt S.R."/>
            <person name="Lipzen A."/>
            <person name="Sullivan W."/>
            <person name="Andreopoulos W.B."/>
            <person name="Clum A."/>
            <person name="Lindquist E."/>
            <person name="Daum C."/>
            <person name="Ramamoorthy G.K."/>
            <person name="Gryganskyi A."/>
            <person name="Culley D."/>
            <person name="Magnuson J.K."/>
            <person name="James T.Y."/>
            <person name="O'Malley M.A."/>
            <person name="Stajich J.E."/>
            <person name="Spatafora J.W."/>
            <person name="Visel A."/>
            <person name="Grigoriev I.V."/>
        </authorList>
    </citation>
    <scope>NUCLEOTIDE SEQUENCE [LARGE SCALE GENOMIC DNA]</scope>
    <source>
        <strain evidence="14 15">62-1032</strain>
    </source>
</reference>
<evidence type="ECO:0000256" key="1">
    <source>
        <dbReference type="ARBA" id="ARBA00001970"/>
    </source>
</evidence>
<evidence type="ECO:0000256" key="9">
    <source>
        <dbReference type="ARBA" id="ARBA00023004"/>
    </source>
</evidence>
<evidence type="ECO:0000313" key="15">
    <source>
        <dbReference type="Proteomes" id="UP000193467"/>
    </source>
</evidence>
<organism evidence="14 15">
    <name type="scientific">Leucosporidium creatinivorum</name>
    <dbReference type="NCBI Taxonomy" id="106004"/>
    <lineage>
        <taxon>Eukaryota</taxon>
        <taxon>Fungi</taxon>
        <taxon>Dikarya</taxon>
        <taxon>Basidiomycota</taxon>
        <taxon>Pucciniomycotina</taxon>
        <taxon>Microbotryomycetes</taxon>
        <taxon>Leucosporidiales</taxon>
        <taxon>Leucosporidium</taxon>
    </lineage>
</organism>
<feature type="region of interest" description="Disordered" evidence="11">
    <location>
        <begin position="1"/>
        <end position="34"/>
    </location>
</feature>
<keyword evidence="9" id="KW-0408">Iron</keyword>
<feature type="compositionally biased region" description="Polar residues" evidence="11">
    <location>
        <begin position="1"/>
        <end position="14"/>
    </location>
</feature>
<keyword evidence="10 12" id="KW-0472">Membrane</keyword>
<feature type="compositionally biased region" description="Low complexity" evidence="11">
    <location>
        <begin position="20"/>
        <end position="31"/>
    </location>
</feature>
<feature type="domain" description="Cytochrome b561" evidence="13">
    <location>
        <begin position="61"/>
        <end position="263"/>
    </location>
</feature>